<evidence type="ECO:0000313" key="3">
    <source>
        <dbReference type="EMBL" id="REF83322.1"/>
    </source>
</evidence>
<feature type="transmembrane region" description="Helical" evidence="1">
    <location>
        <begin position="75"/>
        <end position="94"/>
    </location>
</feature>
<gene>
    <name evidence="3" type="ORF">DES32_3241</name>
</gene>
<feature type="transmembrane region" description="Helical" evidence="1">
    <location>
        <begin position="137"/>
        <end position="153"/>
    </location>
</feature>
<keyword evidence="1" id="KW-0812">Transmembrane</keyword>
<protein>
    <recommendedName>
        <fullName evidence="5">FAR-17a/AIG1-like protein</fullName>
    </recommendedName>
</protein>
<keyword evidence="4" id="KW-1185">Reference proteome</keyword>
<feature type="signal peptide" evidence="2">
    <location>
        <begin position="1"/>
        <end position="21"/>
    </location>
</feature>
<feature type="chain" id="PRO_5017533360" description="FAR-17a/AIG1-like protein" evidence="2">
    <location>
        <begin position="22"/>
        <end position="207"/>
    </location>
</feature>
<proteinExistence type="predicted"/>
<dbReference type="AlphaFoldDB" id="A0A3D9YR35"/>
<evidence type="ECO:0000256" key="1">
    <source>
        <dbReference type="SAM" id="Phobius"/>
    </source>
</evidence>
<feature type="transmembrane region" description="Helical" evidence="1">
    <location>
        <begin position="173"/>
        <end position="197"/>
    </location>
</feature>
<keyword evidence="2" id="KW-0732">Signal</keyword>
<evidence type="ECO:0000256" key="2">
    <source>
        <dbReference type="SAM" id="SignalP"/>
    </source>
</evidence>
<comment type="caution">
    <text evidence="3">The sequence shown here is derived from an EMBL/GenBank/DDBJ whole genome shotgun (WGS) entry which is preliminary data.</text>
</comment>
<evidence type="ECO:0000313" key="4">
    <source>
        <dbReference type="Proteomes" id="UP000256900"/>
    </source>
</evidence>
<organism evidence="3 4">
    <name type="scientific">Methylovirgula ligni</name>
    <dbReference type="NCBI Taxonomy" id="569860"/>
    <lineage>
        <taxon>Bacteria</taxon>
        <taxon>Pseudomonadati</taxon>
        <taxon>Pseudomonadota</taxon>
        <taxon>Alphaproteobacteria</taxon>
        <taxon>Hyphomicrobiales</taxon>
        <taxon>Beijerinckiaceae</taxon>
        <taxon>Methylovirgula</taxon>
    </lineage>
</organism>
<dbReference type="Proteomes" id="UP000256900">
    <property type="component" value="Unassembled WGS sequence"/>
</dbReference>
<evidence type="ECO:0008006" key="5">
    <source>
        <dbReference type="Google" id="ProtNLM"/>
    </source>
</evidence>
<name>A0A3D9YR35_9HYPH</name>
<dbReference type="NCBIfam" id="NF038065">
    <property type="entry name" value="Pr6Pr"/>
    <property type="match status" value="1"/>
</dbReference>
<feature type="transmembrane region" description="Helical" evidence="1">
    <location>
        <begin position="106"/>
        <end position="125"/>
    </location>
</feature>
<dbReference type="EMBL" id="QUMO01000006">
    <property type="protein sequence ID" value="REF83322.1"/>
    <property type="molecule type" value="Genomic_DNA"/>
</dbReference>
<feature type="transmembrane region" description="Helical" evidence="1">
    <location>
        <begin position="47"/>
        <end position="66"/>
    </location>
</feature>
<keyword evidence="1" id="KW-0472">Membrane</keyword>
<accession>A0A3D9YR35</accession>
<dbReference type="InterPro" id="IPR049713">
    <property type="entry name" value="Pr6Pr-like"/>
</dbReference>
<reference evidence="3 4" key="1">
    <citation type="submission" date="2018-08" db="EMBL/GenBank/DDBJ databases">
        <title>Genomic Encyclopedia of Type Strains, Phase IV (KMG-IV): sequencing the most valuable type-strain genomes for metagenomic binning, comparative biology and taxonomic classification.</title>
        <authorList>
            <person name="Goeker M."/>
        </authorList>
    </citation>
    <scope>NUCLEOTIDE SEQUENCE [LARGE SCALE GENOMIC DNA]</scope>
    <source>
        <strain evidence="3 4">BW863</strain>
    </source>
</reference>
<sequence>MRIGGVAPRLAAALVAAAAWAGLTLQFCATSSHVGSAATALWQLADYFTILTNFAVAVVFTGIALGRDDWDRSRLLAGLTLAILLVGIVYALLLRASDHPHGLARAANIIMHMVMPVLVSLFWLVHVPKGALRPTDPFVFAAFPLVYLAYALARGEAEGRYPYPFLNIARIGLHRTLANAGAIGLGFVVGGYALFLLDRLLSGQKRR</sequence>
<keyword evidence="1" id="KW-1133">Transmembrane helix</keyword>